<dbReference type="InterPro" id="IPR001650">
    <property type="entry name" value="Helicase_C-like"/>
</dbReference>
<evidence type="ECO:0000259" key="2">
    <source>
        <dbReference type="PROSITE" id="PS51194"/>
    </source>
</evidence>
<gene>
    <name evidence="3" type="ORF">F3Y22_tig00112789pilonHSYRG00054</name>
</gene>
<dbReference type="Gene3D" id="3.40.50.300">
    <property type="entry name" value="P-loop containing nucleotide triphosphate hydrolases"/>
    <property type="match status" value="2"/>
</dbReference>
<dbReference type="GO" id="GO:0003723">
    <property type="term" value="F:RNA binding"/>
    <property type="evidence" value="ECO:0007669"/>
    <property type="project" value="UniProtKB-KW"/>
</dbReference>
<dbReference type="GO" id="GO:0004386">
    <property type="term" value="F:helicase activity"/>
    <property type="evidence" value="ECO:0007669"/>
    <property type="project" value="UniProtKB-KW"/>
</dbReference>
<dbReference type="PROSITE" id="PS51194">
    <property type="entry name" value="HELICASE_CTER"/>
    <property type="match status" value="1"/>
</dbReference>
<organism evidence="3 4">
    <name type="scientific">Hibiscus syriacus</name>
    <name type="common">Rose of Sharon</name>
    <dbReference type="NCBI Taxonomy" id="106335"/>
    <lineage>
        <taxon>Eukaryota</taxon>
        <taxon>Viridiplantae</taxon>
        <taxon>Streptophyta</taxon>
        <taxon>Embryophyta</taxon>
        <taxon>Tracheophyta</taxon>
        <taxon>Spermatophyta</taxon>
        <taxon>Magnoliopsida</taxon>
        <taxon>eudicotyledons</taxon>
        <taxon>Gunneridae</taxon>
        <taxon>Pentapetalae</taxon>
        <taxon>rosids</taxon>
        <taxon>malvids</taxon>
        <taxon>Malvales</taxon>
        <taxon>Malvaceae</taxon>
        <taxon>Malvoideae</taxon>
        <taxon>Hibiscus</taxon>
    </lineage>
</organism>
<dbReference type="Proteomes" id="UP000436088">
    <property type="component" value="Unassembled WGS sequence"/>
</dbReference>
<dbReference type="SUPFAM" id="SSF52540">
    <property type="entry name" value="P-loop containing nucleoside triphosphate hydrolases"/>
    <property type="match status" value="1"/>
</dbReference>
<dbReference type="PANTHER" id="PTHR47958">
    <property type="entry name" value="ATP-DEPENDENT RNA HELICASE DBP3"/>
    <property type="match status" value="1"/>
</dbReference>
<evidence type="ECO:0000313" key="3">
    <source>
        <dbReference type="EMBL" id="KAE8664432.1"/>
    </source>
</evidence>
<comment type="caution">
    <text evidence="3">The sequence shown here is derived from an EMBL/GenBank/DDBJ whole genome shotgun (WGS) entry which is preliminary data.</text>
</comment>
<dbReference type="Pfam" id="PF00271">
    <property type="entry name" value="Helicase_C"/>
    <property type="match status" value="1"/>
</dbReference>
<dbReference type="EMBL" id="VEPZ02001651">
    <property type="protein sequence ID" value="KAE8664432.1"/>
    <property type="molecule type" value="Genomic_DNA"/>
</dbReference>
<keyword evidence="3" id="KW-0378">Hydrolase</keyword>
<reference evidence="3" key="1">
    <citation type="submission" date="2019-09" db="EMBL/GenBank/DDBJ databases">
        <title>Draft genome information of white flower Hibiscus syriacus.</title>
        <authorList>
            <person name="Kim Y.-M."/>
        </authorList>
    </citation>
    <scope>NUCLEOTIDE SEQUENCE [LARGE SCALE GENOMIC DNA]</scope>
    <source>
        <strain evidence="3">YM2019G1</strain>
    </source>
</reference>
<dbReference type="AlphaFoldDB" id="A0A6A2WT47"/>
<accession>A0A6A2WT47</accession>
<evidence type="ECO:0000313" key="4">
    <source>
        <dbReference type="Proteomes" id="UP000436088"/>
    </source>
</evidence>
<dbReference type="InterPro" id="IPR027417">
    <property type="entry name" value="P-loop_NTPase"/>
</dbReference>
<keyword evidence="1" id="KW-0694">RNA-binding</keyword>
<proteinExistence type="predicted"/>
<keyword evidence="3" id="KW-0067">ATP-binding</keyword>
<feature type="domain" description="Helicase C-terminal" evidence="2">
    <location>
        <begin position="36"/>
        <end position="199"/>
    </location>
</feature>
<name>A0A6A2WT47_HIBSY</name>
<protein>
    <submittedName>
        <fullName evidence="3">DEAD-box ATP-dependent RNA helicase 37</fullName>
    </submittedName>
</protein>
<evidence type="ECO:0000256" key="1">
    <source>
        <dbReference type="ARBA" id="ARBA00022884"/>
    </source>
</evidence>
<keyword evidence="4" id="KW-1185">Reference proteome</keyword>
<dbReference type="SMART" id="SM00490">
    <property type="entry name" value="HELICc"/>
    <property type="match status" value="1"/>
</dbReference>
<keyword evidence="3" id="KW-0347">Helicase</keyword>
<sequence>MLDMGFEPQNWKIVEQMDMPNRSVRQTMLFSATFPREKQIYLFKELNLFPNLIREAISRIFCMHRGKMGSMESLAYEEVTVVICYLPSFTQYTSLHKCHGLVCMQERELALRSFKSGKTPILVATDVAARGLDIPRVAHIANFDLPNDYVHRIGRTGRAGKTGLATAFFNESNMTLARPLAELMQEANQEVPAWLTHYASRAPYVYDVDMTVHGADVTVYLPCLSYQFSLSIMSSATQTVVYHYHRTERRRRRHRWCFGYADCGGVFSGDDVVEVEMEGEDNERTVRRKTAVEERFRRSSAMVEAVKAFEHQSATRKHKSLALSPRVRTLYRSRPSKGHRAPPPHRTATPWSSSVLALRGRRWRFCRGRCRGSRNGDGLDSLVCLAPGTVAKDEVNVRTERKKAAECFRRSSAMDEAMKACDN</sequence>
<dbReference type="CDD" id="cd18787">
    <property type="entry name" value="SF2_C_DEAD"/>
    <property type="match status" value="1"/>
</dbReference>
<keyword evidence="3" id="KW-0547">Nucleotide-binding</keyword>